<dbReference type="Gene3D" id="3.40.50.300">
    <property type="entry name" value="P-loop containing nucleotide triphosphate hydrolases"/>
    <property type="match status" value="1"/>
</dbReference>
<keyword evidence="6" id="KW-1185">Reference proteome</keyword>
<dbReference type="CDD" id="cd01673">
    <property type="entry name" value="dNK"/>
    <property type="match status" value="1"/>
</dbReference>
<organism evidence="5 6">
    <name type="scientific">Patella caerulea</name>
    <name type="common">Rayed Mediterranean limpet</name>
    <dbReference type="NCBI Taxonomy" id="87958"/>
    <lineage>
        <taxon>Eukaryota</taxon>
        <taxon>Metazoa</taxon>
        <taxon>Spiralia</taxon>
        <taxon>Lophotrochozoa</taxon>
        <taxon>Mollusca</taxon>
        <taxon>Gastropoda</taxon>
        <taxon>Patellogastropoda</taxon>
        <taxon>Patelloidea</taxon>
        <taxon>Patellidae</taxon>
        <taxon>Patella</taxon>
    </lineage>
</organism>
<evidence type="ECO:0000259" key="4">
    <source>
        <dbReference type="Pfam" id="PF01712"/>
    </source>
</evidence>
<dbReference type="InterPro" id="IPR031314">
    <property type="entry name" value="DNK_dom"/>
</dbReference>
<dbReference type="AlphaFoldDB" id="A0AAN8K438"/>
<evidence type="ECO:0000313" key="5">
    <source>
        <dbReference type="EMBL" id="KAK6185478.1"/>
    </source>
</evidence>
<proteinExistence type="inferred from homology"/>
<dbReference type="Proteomes" id="UP001347796">
    <property type="component" value="Unassembled WGS sequence"/>
</dbReference>
<dbReference type="Pfam" id="PF01712">
    <property type="entry name" value="dNK"/>
    <property type="match status" value="1"/>
</dbReference>
<dbReference type="InterPro" id="IPR050566">
    <property type="entry name" value="Deoxyribonucleoside_kinase"/>
</dbReference>
<evidence type="ECO:0000256" key="3">
    <source>
        <dbReference type="PIRSR" id="PIRSR000705-3"/>
    </source>
</evidence>
<dbReference type="GO" id="GO:0005739">
    <property type="term" value="C:mitochondrion"/>
    <property type="evidence" value="ECO:0007669"/>
    <property type="project" value="TreeGrafter"/>
</dbReference>
<comment type="caution">
    <text evidence="5">The sequence shown here is derived from an EMBL/GenBank/DDBJ whole genome shotgun (WGS) entry which is preliminary data.</text>
</comment>
<gene>
    <name evidence="5" type="ORF">SNE40_007700</name>
</gene>
<keyword evidence="3" id="KW-0547">Nucleotide-binding</keyword>
<feature type="binding site" evidence="3">
    <location>
        <begin position="24"/>
        <end position="32"/>
    </location>
    <ligand>
        <name>ATP</name>
        <dbReference type="ChEBI" id="CHEBI:30616"/>
    </ligand>
</feature>
<feature type="active site" description="Proton acceptor" evidence="2">
    <location>
        <position position="100"/>
    </location>
</feature>
<feature type="domain" description="Deoxynucleoside kinase" evidence="4">
    <location>
        <begin position="20"/>
        <end position="205"/>
    </location>
</feature>
<feature type="binding site" evidence="3">
    <location>
        <begin position="159"/>
        <end position="163"/>
    </location>
    <ligand>
        <name>ATP</name>
        <dbReference type="ChEBI" id="CHEBI:30616"/>
    </ligand>
</feature>
<reference evidence="5 6" key="1">
    <citation type="submission" date="2024-01" db="EMBL/GenBank/DDBJ databases">
        <title>The genome of the rayed Mediterranean limpet Patella caerulea (Linnaeus, 1758).</title>
        <authorList>
            <person name="Anh-Thu Weber A."/>
            <person name="Halstead-Nussloch G."/>
        </authorList>
    </citation>
    <scope>NUCLEOTIDE SEQUENCE [LARGE SCALE GENOMIC DNA]</scope>
    <source>
        <strain evidence="5">AATW-2023a</strain>
        <tissue evidence="5">Whole specimen</tissue>
    </source>
</reference>
<sequence>MNAISGHHFGTDGKTEKHTVCVEGNIGSGKTTLLEYFSTYPYTEVTKEPVEKWRNIKGMNALEYMYKDASRWGLTFQTYVQLTMLQIHTQPQVKRVKMMERSIYSAKYCFVENLYQSGKMPEIEYTVLTEWFDFLLKTQDIKVDLIVYLKTKPETDLRRIKERCRPEEKQIPLEYLETLHNLHEDWLIKKKFPLPAPVLVLNGEYEKEEMIKEYESYTPHILRGPA</sequence>
<dbReference type="InterPro" id="IPR002624">
    <property type="entry name" value="DCK/DGK"/>
</dbReference>
<evidence type="ECO:0000256" key="1">
    <source>
        <dbReference type="ARBA" id="ARBA00007420"/>
    </source>
</evidence>
<dbReference type="PANTHER" id="PTHR10513">
    <property type="entry name" value="DEOXYNUCLEOSIDE KINASE"/>
    <property type="match status" value="1"/>
</dbReference>
<name>A0AAN8K438_PATCE</name>
<dbReference type="GO" id="GO:0005524">
    <property type="term" value="F:ATP binding"/>
    <property type="evidence" value="ECO:0007669"/>
    <property type="project" value="UniProtKB-KW"/>
</dbReference>
<dbReference type="FunFam" id="3.40.50.300:FF:001571">
    <property type="entry name" value="Deoxynucleoside kinase"/>
    <property type="match status" value="1"/>
</dbReference>
<dbReference type="PIRSF" id="PIRSF000705">
    <property type="entry name" value="DNK"/>
    <property type="match status" value="1"/>
</dbReference>
<dbReference type="EMBL" id="JAZGQO010000006">
    <property type="protein sequence ID" value="KAK6185478.1"/>
    <property type="molecule type" value="Genomic_DNA"/>
</dbReference>
<dbReference type="GO" id="GO:0019136">
    <property type="term" value="F:deoxynucleoside kinase activity"/>
    <property type="evidence" value="ECO:0007669"/>
    <property type="project" value="InterPro"/>
</dbReference>
<evidence type="ECO:0000313" key="6">
    <source>
        <dbReference type="Proteomes" id="UP001347796"/>
    </source>
</evidence>
<protein>
    <recommendedName>
        <fullName evidence="4">Deoxynucleoside kinase domain-containing protein</fullName>
    </recommendedName>
</protein>
<accession>A0AAN8K438</accession>
<evidence type="ECO:0000256" key="2">
    <source>
        <dbReference type="PIRSR" id="PIRSR000705-1"/>
    </source>
</evidence>
<dbReference type="SUPFAM" id="SSF52540">
    <property type="entry name" value="P-loop containing nucleoside triphosphate hydrolases"/>
    <property type="match status" value="1"/>
</dbReference>
<dbReference type="InterPro" id="IPR027417">
    <property type="entry name" value="P-loop_NTPase"/>
</dbReference>
<dbReference type="PANTHER" id="PTHR10513:SF24">
    <property type="entry name" value="THYMIDINE KINASE 2, MITOCHONDRIAL"/>
    <property type="match status" value="1"/>
</dbReference>
<comment type="similarity">
    <text evidence="1">Belongs to the DCK/DGK family.</text>
</comment>
<keyword evidence="3" id="KW-0067">ATP-binding</keyword>